<evidence type="ECO:0000256" key="1">
    <source>
        <dbReference type="SAM" id="Phobius"/>
    </source>
</evidence>
<dbReference type="PANTHER" id="PTHR31389">
    <property type="entry name" value="LD39211P"/>
    <property type="match status" value="1"/>
</dbReference>
<reference evidence="3" key="2">
    <citation type="submission" date="2020-10" db="UniProtKB">
        <authorList>
            <consortium name="WormBaseParasite"/>
        </authorList>
    </citation>
    <scope>IDENTIFICATION</scope>
</reference>
<dbReference type="Proteomes" id="UP000492821">
    <property type="component" value="Unassembled WGS sequence"/>
</dbReference>
<dbReference type="WBParaSite" id="Pan_g14078.t1">
    <property type="protein sequence ID" value="Pan_g14078.t1"/>
    <property type="gene ID" value="Pan_g14078"/>
</dbReference>
<reference evidence="2" key="1">
    <citation type="journal article" date="2013" name="Genetics">
        <title>The draft genome and transcriptome of Panagrellus redivivus are shaped by the harsh demands of a free-living lifestyle.</title>
        <authorList>
            <person name="Srinivasan J."/>
            <person name="Dillman A.R."/>
            <person name="Macchietto M.G."/>
            <person name="Heikkinen L."/>
            <person name="Lakso M."/>
            <person name="Fracchia K.M."/>
            <person name="Antoshechkin I."/>
            <person name="Mortazavi A."/>
            <person name="Wong G."/>
            <person name="Sternberg P.W."/>
        </authorList>
    </citation>
    <scope>NUCLEOTIDE SEQUENCE [LARGE SCALE GENOMIC DNA]</scope>
    <source>
        <strain evidence="2">MT8872</strain>
    </source>
</reference>
<evidence type="ECO:0000313" key="3">
    <source>
        <dbReference type="WBParaSite" id="Pan_g14078.t1"/>
    </source>
</evidence>
<keyword evidence="1" id="KW-0472">Membrane</keyword>
<name>A0A7E4UXN9_PANRE</name>
<organism evidence="2 3">
    <name type="scientific">Panagrellus redivivus</name>
    <name type="common">Microworm</name>
    <dbReference type="NCBI Taxonomy" id="6233"/>
    <lineage>
        <taxon>Eukaryota</taxon>
        <taxon>Metazoa</taxon>
        <taxon>Ecdysozoa</taxon>
        <taxon>Nematoda</taxon>
        <taxon>Chromadorea</taxon>
        <taxon>Rhabditida</taxon>
        <taxon>Tylenchina</taxon>
        <taxon>Panagrolaimomorpha</taxon>
        <taxon>Panagrolaimoidea</taxon>
        <taxon>Panagrolaimidae</taxon>
        <taxon>Panagrellus</taxon>
    </lineage>
</organism>
<evidence type="ECO:0000313" key="2">
    <source>
        <dbReference type="Proteomes" id="UP000492821"/>
    </source>
</evidence>
<protein>
    <submittedName>
        <fullName evidence="3">DUF362 domain-containing protein</fullName>
    </submittedName>
</protein>
<proteinExistence type="predicted"/>
<keyword evidence="1" id="KW-1133">Transmembrane helix</keyword>
<sequence>MAVPTLYLRIFTVLVLCIIVCGLVLVIYFFVPFNRSSIEKATALINKLKPPPKYAFVTPFSATNACKAMRACQTYSKVSEIKNKKIPVIAFHAADVTPIMLSNYTKLCPFVQLRPILLKQYPNYVSDLKNYRFKFLIVKEVLPKFETILYGDASVQFKPSLISESLTDLFKSMNKKFSKQGIRMFSRTNYPNFPVTHPLMYKYFNVSMEQMKKTKQLESTAFMVSNTTAGHNVVDKVAKCALEENCMAPKDAVAKCKYPAYLKNTKVVCHKFDQSAVNMRLIELYGVNSSKYYKNSRLISIVQTETCSLP</sequence>
<keyword evidence="2" id="KW-1185">Reference proteome</keyword>
<dbReference type="PANTHER" id="PTHR31389:SF4">
    <property type="entry name" value="LD39211P"/>
    <property type="match status" value="1"/>
</dbReference>
<feature type="transmembrane region" description="Helical" evidence="1">
    <location>
        <begin position="6"/>
        <end position="31"/>
    </location>
</feature>
<accession>A0A7E4UXN9</accession>
<keyword evidence="1" id="KW-0812">Transmembrane</keyword>
<dbReference type="AlphaFoldDB" id="A0A7E4UXN9"/>